<evidence type="ECO:0000313" key="8">
    <source>
        <dbReference type="EMBL" id="CAF0989633.1"/>
    </source>
</evidence>
<dbReference type="EMBL" id="CAJNOJ010000068">
    <property type="protein sequence ID" value="CAF1021239.1"/>
    <property type="molecule type" value="Genomic_DNA"/>
</dbReference>
<evidence type="ECO:0000256" key="1">
    <source>
        <dbReference type="ARBA" id="ARBA00009558"/>
    </source>
</evidence>
<dbReference type="InterPro" id="IPR037197">
    <property type="entry name" value="WWE_dom_sf"/>
</dbReference>
<evidence type="ECO:0000256" key="2">
    <source>
        <dbReference type="ARBA" id="ARBA00022676"/>
    </source>
</evidence>
<dbReference type="GO" id="GO:0106274">
    <property type="term" value="F:NAD+-protein-arginine ADP-ribosyltransferase activity"/>
    <property type="evidence" value="ECO:0007669"/>
    <property type="project" value="UniProtKB-EC"/>
</dbReference>
<dbReference type="Gene3D" id="3.90.176.10">
    <property type="entry name" value="Toxin ADP-ribosyltransferase, Chain A, domain 1"/>
    <property type="match status" value="1"/>
</dbReference>
<comment type="similarity">
    <text evidence="1 6">Belongs to the Arg-specific ADP-ribosyltransferase family.</text>
</comment>
<keyword evidence="6" id="KW-0520">NAD</keyword>
<dbReference type="OrthoDB" id="423533at2759"/>
<dbReference type="SUPFAM" id="SSF56399">
    <property type="entry name" value="ADP-ribosylation"/>
    <property type="match status" value="1"/>
</dbReference>
<dbReference type="GO" id="GO:0016779">
    <property type="term" value="F:nucleotidyltransferase activity"/>
    <property type="evidence" value="ECO:0007669"/>
    <property type="project" value="UniProtKB-KW"/>
</dbReference>
<reference evidence="9" key="1">
    <citation type="submission" date="2021-02" db="EMBL/GenBank/DDBJ databases">
        <authorList>
            <person name="Nowell W R."/>
        </authorList>
    </citation>
    <scope>NUCLEOTIDE SEQUENCE</scope>
</reference>
<keyword evidence="2 6" id="KW-0328">Glycosyltransferase</keyword>
<evidence type="ECO:0000256" key="6">
    <source>
        <dbReference type="RuleBase" id="RU361228"/>
    </source>
</evidence>
<dbReference type="PROSITE" id="PS50918">
    <property type="entry name" value="WWE"/>
    <property type="match status" value="1"/>
</dbReference>
<evidence type="ECO:0000313" key="9">
    <source>
        <dbReference type="EMBL" id="CAF1021239.1"/>
    </source>
</evidence>
<keyword evidence="10" id="KW-1185">Reference proteome</keyword>
<dbReference type="Proteomes" id="UP000663828">
    <property type="component" value="Unassembled WGS sequence"/>
</dbReference>
<proteinExistence type="inferred from homology"/>
<keyword evidence="4" id="KW-0548">Nucleotidyltransferase</keyword>
<comment type="catalytic activity">
    <reaction evidence="5 6">
        <text>L-arginyl-[protein] + NAD(+) = N(omega)-(ADP-D-ribosyl)-L-arginyl-[protein] + nicotinamide + H(+)</text>
        <dbReference type="Rhea" id="RHEA:19149"/>
        <dbReference type="Rhea" id="RHEA-COMP:10532"/>
        <dbReference type="Rhea" id="RHEA-COMP:15087"/>
        <dbReference type="ChEBI" id="CHEBI:15378"/>
        <dbReference type="ChEBI" id="CHEBI:17154"/>
        <dbReference type="ChEBI" id="CHEBI:29965"/>
        <dbReference type="ChEBI" id="CHEBI:57540"/>
        <dbReference type="ChEBI" id="CHEBI:142554"/>
        <dbReference type="EC" id="2.4.2.31"/>
    </reaction>
</comment>
<dbReference type="Pfam" id="PF02825">
    <property type="entry name" value="WWE"/>
    <property type="match status" value="1"/>
</dbReference>
<keyword evidence="3 6" id="KW-0808">Transferase</keyword>
<evidence type="ECO:0000259" key="7">
    <source>
        <dbReference type="PROSITE" id="PS50918"/>
    </source>
</evidence>
<evidence type="ECO:0000256" key="3">
    <source>
        <dbReference type="ARBA" id="ARBA00022679"/>
    </source>
</evidence>
<organism evidence="9">
    <name type="scientific">Adineta ricciae</name>
    <name type="common">Rotifer</name>
    <dbReference type="NCBI Taxonomy" id="249248"/>
    <lineage>
        <taxon>Eukaryota</taxon>
        <taxon>Metazoa</taxon>
        <taxon>Spiralia</taxon>
        <taxon>Gnathifera</taxon>
        <taxon>Rotifera</taxon>
        <taxon>Eurotatoria</taxon>
        <taxon>Bdelloidea</taxon>
        <taxon>Adinetida</taxon>
        <taxon>Adinetidae</taxon>
        <taxon>Adineta</taxon>
    </lineage>
</organism>
<dbReference type="EC" id="2.4.2.31" evidence="6"/>
<keyword evidence="6" id="KW-0521">NADP</keyword>
<comment type="caution">
    <text evidence="9">The sequence shown here is derived from an EMBL/GenBank/DDBJ whole genome shotgun (WGS) entry which is preliminary data.</text>
</comment>
<evidence type="ECO:0000313" key="10">
    <source>
        <dbReference type="Proteomes" id="UP000663828"/>
    </source>
</evidence>
<gene>
    <name evidence="9" type="ORF">EDS130_LOCUS15906</name>
    <name evidence="8" type="ORF">XAT740_LOCUS12625</name>
</gene>
<protein>
    <recommendedName>
        <fullName evidence="6">NAD(P)(+)--arginine ADP-ribosyltransferase</fullName>
        <ecNumber evidence="6">2.4.2.31</ecNumber>
    </recommendedName>
    <alternativeName>
        <fullName evidence="6">Mono(ADP-ribosyl)transferase</fullName>
    </alternativeName>
</protein>
<dbReference type="InterPro" id="IPR000768">
    <property type="entry name" value="ART"/>
</dbReference>
<name>A0A814I927_ADIRI</name>
<dbReference type="Gene3D" id="3.30.720.50">
    <property type="match status" value="1"/>
</dbReference>
<dbReference type="Pfam" id="PF01129">
    <property type="entry name" value="ART"/>
    <property type="match status" value="1"/>
</dbReference>
<dbReference type="InterPro" id="IPR004170">
    <property type="entry name" value="WWE_dom"/>
</dbReference>
<sequence length="449" mass="51505">MSSTRVKWMWNSSANPSSKSTPVSWRYYSDVENEMIEEAFAAGETYALLDDYHVDFKHNLQISNNDQNKQRPVKRKVYCKDERILREDRFLPNPIAPDIPFGGSYGFISPFIKETAKHLNITSDELPTKNESVVPVIVEKAALGIVEEGIKLGKKREAEKMAKELRAKKNLAMKEVWSCCAHLYTLESFLYKKINEIMRLIGSKQHEQVWRSKISTLGPFCLLLWDNPFDSKMIKPGTILYRGANLPDHLITSFNEECSKDPKPWHTFQAFTSCSRNRSIAKNFGNVLFVMKTRIAFTVDLSSLSAYAHEEEELLLPGVSFIIDRIKFKKKHVIYLTLQQRHNKSELHHLDTFNQPDSDDDADLDEDADAALDTARAADARRAARRTLGGRLRSTASRIGRRLGRHFGRDSSSDSSDSDSLDFEGNFFDYFDDAAVFTHDRYGSEYEWE</sequence>
<evidence type="ECO:0000256" key="5">
    <source>
        <dbReference type="ARBA" id="ARBA00047597"/>
    </source>
</evidence>
<dbReference type="Proteomes" id="UP000663852">
    <property type="component" value="Unassembled WGS sequence"/>
</dbReference>
<dbReference type="AlphaFoldDB" id="A0A814I927"/>
<dbReference type="EMBL" id="CAJNOR010000716">
    <property type="protein sequence ID" value="CAF0989633.1"/>
    <property type="molecule type" value="Genomic_DNA"/>
</dbReference>
<dbReference type="SUPFAM" id="SSF117839">
    <property type="entry name" value="WWE domain"/>
    <property type="match status" value="1"/>
</dbReference>
<evidence type="ECO:0000256" key="4">
    <source>
        <dbReference type="ARBA" id="ARBA00022695"/>
    </source>
</evidence>
<accession>A0A814I927</accession>
<feature type="domain" description="WWE" evidence="7">
    <location>
        <begin position="1"/>
        <end position="75"/>
    </location>
</feature>